<sequence length="219" mass="24603">MKCTIKTKGQSVLRAVKAFLSRQRNGGPDSSILIPEPLYLRRESAMGSFLIGKAQLTAWGGRSKSIKQQHVPHTPLVSKMKLDPRPVCTLAFLSLCFILTTVRESDGTFVPGRCLCPHSQPGLRGKLKALTVYPKSPSCDRLTVIVTLQSTNESVCLNPEAPMGKQLIHCWNRAQKLGRDVKLCLRRRRRRRRERARQRQRSRLSSRGLNKKASSSTSQ</sequence>
<dbReference type="GeneTree" id="ENSGT00600000085077"/>
<dbReference type="GO" id="GO:0005615">
    <property type="term" value="C:extracellular space"/>
    <property type="evidence" value="ECO:0007669"/>
    <property type="project" value="UniProtKB-KW"/>
</dbReference>
<dbReference type="Pfam" id="PF00048">
    <property type="entry name" value="IL8"/>
    <property type="match status" value="1"/>
</dbReference>
<protein>
    <recommendedName>
        <fullName evidence="3">Chemokine interleukin-8-like domain-containing protein</fullName>
    </recommendedName>
</protein>
<feature type="domain" description="Chemokine interleukin-8-like" evidence="3">
    <location>
        <begin position="113"/>
        <end position="171"/>
    </location>
</feature>
<proteinExistence type="predicted"/>
<accession>A0AAQ4NR80</accession>
<dbReference type="Ensembl" id="ENSGACT00000065658.1">
    <property type="protein sequence ID" value="ENSGACP00000028922.1"/>
    <property type="gene ID" value="ENSGACG00000023027.1"/>
</dbReference>
<name>A0AAQ4NR80_GASAC</name>
<keyword evidence="1" id="KW-0202">Cytokine</keyword>
<dbReference type="Proteomes" id="UP000007635">
    <property type="component" value="Chromosome VI"/>
</dbReference>
<evidence type="ECO:0000313" key="5">
    <source>
        <dbReference type="Proteomes" id="UP000007635"/>
    </source>
</evidence>
<dbReference type="GO" id="GO:0008009">
    <property type="term" value="F:chemokine activity"/>
    <property type="evidence" value="ECO:0007669"/>
    <property type="project" value="InterPro"/>
</dbReference>
<dbReference type="AlphaFoldDB" id="A0AAQ4NR80"/>
<dbReference type="SUPFAM" id="SSF54117">
    <property type="entry name" value="Interleukin 8-like chemokines"/>
    <property type="match status" value="1"/>
</dbReference>
<organism evidence="4 5">
    <name type="scientific">Gasterosteus aculeatus aculeatus</name>
    <name type="common">three-spined stickleback</name>
    <dbReference type="NCBI Taxonomy" id="481459"/>
    <lineage>
        <taxon>Eukaryota</taxon>
        <taxon>Metazoa</taxon>
        <taxon>Chordata</taxon>
        <taxon>Craniata</taxon>
        <taxon>Vertebrata</taxon>
        <taxon>Euteleostomi</taxon>
        <taxon>Actinopterygii</taxon>
        <taxon>Neopterygii</taxon>
        <taxon>Teleostei</taxon>
        <taxon>Neoteleostei</taxon>
        <taxon>Acanthomorphata</taxon>
        <taxon>Eupercaria</taxon>
        <taxon>Perciformes</taxon>
        <taxon>Cottioidei</taxon>
        <taxon>Gasterosteales</taxon>
        <taxon>Gasterosteidae</taxon>
        <taxon>Gasterosteus</taxon>
    </lineage>
</organism>
<dbReference type="PRINTS" id="PR00436">
    <property type="entry name" value="INTERLEUKIN8"/>
</dbReference>
<dbReference type="Gene3D" id="2.40.50.40">
    <property type="match status" value="1"/>
</dbReference>
<dbReference type="InterPro" id="IPR036048">
    <property type="entry name" value="Interleukin_8-like_sf"/>
</dbReference>
<reference evidence="4" key="3">
    <citation type="submission" date="2025-09" db="UniProtKB">
        <authorList>
            <consortium name="Ensembl"/>
        </authorList>
    </citation>
    <scope>IDENTIFICATION</scope>
</reference>
<feature type="compositionally biased region" description="Basic residues" evidence="2">
    <location>
        <begin position="189"/>
        <end position="204"/>
    </location>
</feature>
<evidence type="ECO:0000256" key="2">
    <source>
        <dbReference type="SAM" id="MobiDB-lite"/>
    </source>
</evidence>
<reference evidence="4" key="2">
    <citation type="submission" date="2025-08" db="UniProtKB">
        <authorList>
            <consortium name="Ensembl"/>
        </authorList>
    </citation>
    <scope>IDENTIFICATION</scope>
</reference>
<evidence type="ECO:0000256" key="1">
    <source>
        <dbReference type="ARBA" id="ARBA00022514"/>
    </source>
</evidence>
<dbReference type="InterPro" id="IPR001811">
    <property type="entry name" value="Chemokine_IL8-like_dom"/>
</dbReference>
<feature type="region of interest" description="Disordered" evidence="2">
    <location>
        <begin position="189"/>
        <end position="219"/>
    </location>
</feature>
<evidence type="ECO:0000259" key="3">
    <source>
        <dbReference type="Pfam" id="PF00048"/>
    </source>
</evidence>
<evidence type="ECO:0000313" key="4">
    <source>
        <dbReference type="Ensembl" id="ENSGACP00000028922.1"/>
    </source>
</evidence>
<reference evidence="4 5" key="1">
    <citation type="journal article" date="2021" name="G3 (Bethesda)">
        <title>Improved contiguity of the threespine stickleback genome using long-read sequencing.</title>
        <authorList>
            <person name="Nath S."/>
            <person name="Shaw D.E."/>
            <person name="White M.A."/>
        </authorList>
    </citation>
    <scope>NUCLEOTIDE SEQUENCE [LARGE SCALE GENOMIC DNA]</scope>
    <source>
        <strain evidence="4 5">Lake Benthic</strain>
    </source>
</reference>
<dbReference type="GO" id="GO:0006955">
    <property type="term" value="P:immune response"/>
    <property type="evidence" value="ECO:0007669"/>
    <property type="project" value="InterPro"/>
</dbReference>
<keyword evidence="5" id="KW-1185">Reference proteome</keyword>